<dbReference type="Proteomes" id="UP000237819">
    <property type="component" value="Unassembled WGS sequence"/>
</dbReference>
<dbReference type="RefSeq" id="WP_105336085.1">
    <property type="nucleotide sequence ID" value="NZ_PUHZ01000014.1"/>
</dbReference>
<organism evidence="2 3">
    <name type="scientific">Blastopirellula marina</name>
    <dbReference type="NCBI Taxonomy" id="124"/>
    <lineage>
        <taxon>Bacteria</taxon>
        <taxon>Pseudomonadati</taxon>
        <taxon>Planctomycetota</taxon>
        <taxon>Planctomycetia</taxon>
        <taxon>Pirellulales</taxon>
        <taxon>Pirellulaceae</taxon>
        <taxon>Blastopirellula</taxon>
    </lineage>
</organism>
<comment type="caution">
    <text evidence="2">The sequence shown here is derived from an EMBL/GenBank/DDBJ whole genome shotgun (WGS) entry which is preliminary data.</text>
</comment>
<sequence>MASIFSTYSTGENRVTASFIAVLRSLSLDRINRLLGSLLEQSEFELIKFENQIAGKGHSVPDAMIQSNIRLYLETKVVRNSLTARQLNAHLEQLGDEAEESKILLVLTPDDVEPKLISEINNDRMVWASFSMLDQAIDEILEDKHEVVSEREAFLLRELQSMLAAEGLLASANDVLIVAARGAWPEYKDFHAYVCQANRTFQHATRLGFYSKGVIYPLVPKIVEVHDAVEMRAGQYQGELGKLVDHLVETEKRDEGVIYKVLLLSKPDSPETLTLDHPIPNDKRSKSGKPTAFTMGQRYVASEKLMTARTTSDLDS</sequence>
<feature type="region of interest" description="Disordered" evidence="1">
    <location>
        <begin position="272"/>
        <end position="293"/>
    </location>
</feature>
<dbReference type="EMBL" id="PUHZ01000014">
    <property type="protein sequence ID" value="PQO45594.1"/>
    <property type="molecule type" value="Genomic_DNA"/>
</dbReference>
<accession>A0A2S8GNI9</accession>
<reference evidence="2 3" key="1">
    <citation type="submission" date="2018-02" db="EMBL/GenBank/DDBJ databases">
        <title>Comparative genomes isolates from brazilian mangrove.</title>
        <authorList>
            <person name="Araujo J.E."/>
            <person name="Taketani R.G."/>
            <person name="Silva M.C.P."/>
            <person name="Loureco M.V."/>
            <person name="Andreote F.D."/>
        </authorList>
    </citation>
    <scope>NUCLEOTIDE SEQUENCE [LARGE SCALE GENOMIC DNA]</scope>
    <source>
        <strain evidence="2 3">Nap-Phe MGV</strain>
    </source>
</reference>
<gene>
    <name evidence="2" type="ORF">C5Y93_14230</name>
</gene>
<evidence type="ECO:0000313" key="2">
    <source>
        <dbReference type="EMBL" id="PQO45594.1"/>
    </source>
</evidence>
<dbReference type="AlphaFoldDB" id="A0A2S8GNI9"/>
<dbReference type="OrthoDB" id="3418622at2"/>
<name>A0A2S8GNI9_9BACT</name>
<evidence type="ECO:0000256" key="1">
    <source>
        <dbReference type="SAM" id="MobiDB-lite"/>
    </source>
</evidence>
<proteinExistence type="predicted"/>
<evidence type="ECO:0000313" key="3">
    <source>
        <dbReference type="Proteomes" id="UP000237819"/>
    </source>
</evidence>
<protein>
    <submittedName>
        <fullName evidence="2">Uncharacterized protein</fullName>
    </submittedName>
</protein>